<gene>
    <name evidence="2" type="ORF">g.50472</name>
</gene>
<keyword evidence="1" id="KW-0812">Transmembrane</keyword>
<name>A0A1B6KF09_9HEMI</name>
<feature type="non-terminal residue" evidence="2">
    <location>
        <position position="109"/>
    </location>
</feature>
<dbReference type="EMBL" id="GEBQ01029937">
    <property type="protein sequence ID" value="JAT10040.1"/>
    <property type="molecule type" value="Transcribed_RNA"/>
</dbReference>
<dbReference type="AlphaFoldDB" id="A0A1B6KF09"/>
<keyword evidence="1" id="KW-1133">Transmembrane helix</keyword>
<accession>A0A1B6KF09</accession>
<sequence>GLGSKRKSAWRHRCCHKLYVALITVPVVMAICLSVIVITRSYIMIPDIGSPIIQFVHTSDFVDESKMFERAERLAGALRIPTVSYEPDVQEKQAILKLHTYIEKNFPLA</sequence>
<reference evidence="2" key="1">
    <citation type="submission" date="2015-11" db="EMBL/GenBank/DDBJ databases">
        <title>De novo transcriptome assembly of four potential Pierce s Disease insect vectors from Arizona vineyards.</title>
        <authorList>
            <person name="Tassone E.E."/>
        </authorList>
    </citation>
    <scope>NUCLEOTIDE SEQUENCE</scope>
</reference>
<evidence type="ECO:0000313" key="2">
    <source>
        <dbReference type="EMBL" id="JAT10040.1"/>
    </source>
</evidence>
<feature type="transmembrane region" description="Helical" evidence="1">
    <location>
        <begin position="20"/>
        <end position="43"/>
    </location>
</feature>
<proteinExistence type="predicted"/>
<evidence type="ECO:0000256" key="1">
    <source>
        <dbReference type="SAM" id="Phobius"/>
    </source>
</evidence>
<keyword evidence="1" id="KW-0472">Membrane</keyword>
<organism evidence="2">
    <name type="scientific">Graphocephala atropunctata</name>
    <dbReference type="NCBI Taxonomy" id="36148"/>
    <lineage>
        <taxon>Eukaryota</taxon>
        <taxon>Metazoa</taxon>
        <taxon>Ecdysozoa</taxon>
        <taxon>Arthropoda</taxon>
        <taxon>Hexapoda</taxon>
        <taxon>Insecta</taxon>
        <taxon>Pterygota</taxon>
        <taxon>Neoptera</taxon>
        <taxon>Paraneoptera</taxon>
        <taxon>Hemiptera</taxon>
        <taxon>Auchenorrhyncha</taxon>
        <taxon>Membracoidea</taxon>
        <taxon>Cicadellidae</taxon>
        <taxon>Cicadellinae</taxon>
        <taxon>Cicadellini</taxon>
        <taxon>Graphocephala</taxon>
    </lineage>
</organism>
<feature type="non-terminal residue" evidence="2">
    <location>
        <position position="1"/>
    </location>
</feature>
<protein>
    <submittedName>
        <fullName evidence="2">Uncharacterized protein</fullName>
    </submittedName>
</protein>